<keyword evidence="9 12" id="KW-0663">Pyridoxal phosphate</keyword>
<evidence type="ECO:0000259" key="14">
    <source>
        <dbReference type="Pfam" id="PF14821"/>
    </source>
</evidence>
<dbReference type="AlphaFoldDB" id="A0A9D3Q3F5"/>
<dbReference type="FunFam" id="3.40.50.1100:FF:000047">
    <property type="entry name" value="Threonine synthase like 2"/>
    <property type="match status" value="1"/>
</dbReference>
<dbReference type="GO" id="GO:0009088">
    <property type="term" value="P:threonine biosynthetic process"/>
    <property type="evidence" value="ECO:0007669"/>
    <property type="project" value="UniProtKB-KW"/>
</dbReference>
<dbReference type="GO" id="GO:0030170">
    <property type="term" value="F:pyridoxal phosphate binding"/>
    <property type="evidence" value="ECO:0007669"/>
    <property type="project" value="InterPro"/>
</dbReference>
<dbReference type="Pfam" id="PF14821">
    <property type="entry name" value="Thr_synth_N"/>
    <property type="match status" value="1"/>
</dbReference>
<evidence type="ECO:0000256" key="10">
    <source>
        <dbReference type="ARBA" id="ARBA00023239"/>
    </source>
</evidence>
<dbReference type="InterPro" id="IPR036052">
    <property type="entry name" value="TrpB-like_PALP_sf"/>
</dbReference>
<evidence type="ECO:0000313" key="15">
    <source>
        <dbReference type="EMBL" id="KAG7476578.1"/>
    </source>
</evidence>
<sequence>MRYCSTRGGVQGWGFREVLFSGYAPDGGMFMPETLPTLTPDTLRSWVPLSYPQLVQKVCALFIPEEFVPRQDLEAVLSGALSQFSVPGAVCMAGLGGGLSVLELFHGETLAFKDLAMNCTARLLEYFLCRESRRATILVGTSGDTGGSAIRSVRGLRGVDVVVVFPRGRITSVQERQMTTSLEDNVHVFAADGSSDDIDVPLRRLFADQDLVRNHGLMSLNSVNWTRVLVQLAHFLYAYLQLSGLEKTEGDALPTLEVVVPTGGAGNIAAGCIVKLMGVPLRLVAMVNANDIVHRTVQNGDFSMATSVKQTLAPAIDIQDPYNMERVFWLLSGRDGGLVKGLMEEFQFSHRITLPDTLHKALSSVLSAGSVTDEGIVETMQRCWRESQYLLCPHTAVAVWHHYHCPLPPGENRCCIATASPAKFKEAVQKAGLTIDLPEEVQALEKMATRYEDLEQGEDWGRRLRERIESVSSVRQRGALFYSPA</sequence>
<dbReference type="NCBIfam" id="TIGR00260">
    <property type="entry name" value="thrC"/>
    <property type="match status" value="1"/>
</dbReference>
<dbReference type="InterPro" id="IPR037158">
    <property type="entry name" value="Thr_synth_N_sf"/>
</dbReference>
<evidence type="ECO:0000256" key="5">
    <source>
        <dbReference type="ARBA" id="ARBA00013028"/>
    </source>
</evidence>
<reference evidence="15" key="1">
    <citation type="submission" date="2021-01" db="EMBL/GenBank/DDBJ databases">
        <authorList>
            <person name="Zahm M."/>
            <person name="Roques C."/>
            <person name="Cabau C."/>
            <person name="Klopp C."/>
            <person name="Donnadieu C."/>
            <person name="Jouanno E."/>
            <person name="Lampietro C."/>
            <person name="Louis A."/>
            <person name="Herpin A."/>
            <person name="Echchiki A."/>
            <person name="Berthelot C."/>
            <person name="Parey E."/>
            <person name="Roest-Crollius H."/>
            <person name="Braasch I."/>
            <person name="Postlethwait J."/>
            <person name="Bobe J."/>
            <person name="Montfort J."/>
            <person name="Bouchez O."/>
            <person name="Begum T."/>
            <person name="Mejri S."/>
            <person name="Adams A."/>
            <person name="Chen W.-J."/>
            <person name="Guiguen Y."/>
        </authorList>
    </citation>
    <scope>NUCLEOTIDE SEQUENCE</scope>
    <source>
        <strain evidence="15">YG-15Mar2019-1</strain>
        <tissue evidence="15">Brain</tissue>
    </source>
</reference>
<dbReference type="Pfam" id="PF00291">
    <property type="entry name" value="PALP"/>
    <property type="match status" value="1"/>
</dbReference>
<evidence type="ECO:0000256" key="12">
    <source>
        <dbReference type="PIRSR" id="PIRSR604450-51"/>
    </source>
</evidence>
<comment type="similarity">
    <text evidence="3">Belongs to the threonine synthase family.</text>
</comment>
<dbReference type="CDD" id="cd01560">
    <property type="entry name" value="Thr-synth_2"/>
    <property type="match status" value="1"/>
</dbReference>
<keyword evidence="16" id="KW-1185">Reference proteome</keyword>
<keyword evidence="8" id="KW-0791">Threonine biosynthesis</keyword>
<name>A0A9D3Q3F5_MEGAT</name>
<comment type="cofactor">
    <cofactor evidence="1 12">
        <name>pyridoxal 5'-phosphate</name>
        <dbReference type="ChEBI" id="CHEBI:597326"/>
    </cofactor>
</comment>
<feature type="domain" description="Tryptophan synthase beta chain-like PALP" evidence="13">
    <location>
        <begin position="102"/>
        <end position="328"/>
    </location>
</feature>
<dbReference type="SUPFAM" id="SSF53686">
    <property type="entry name" value="Tryptophan synthase beta subunit-like PLP-dependent enzymes"/>
    <property type="match status" value="1"/>
</dbReference>
<accession>A0A9D3Q3F5</accession>
<evidence type="ECO:0000256" key="2">
    <source>
        <dbReference type="ARBA" id="ARBA00004979"/>
    </source>
</evidence>
<dbReference type="PROSITE" id="PS00165">
    <property type="entry name" value="DEHYDRATASE_SER_THR"/>
    <property type="match status" value="1"/>
</dbReference>
<dbReference type="EC" id="4.3.1.17" evidence="4"/>
<dbReference type="EC" id="4.2.3.1" evidence="5"/>
<comment type="pathway">
    <text evidence="2">Amino-acid biosynthesis; L-threonine biosynthesis; L-threonine from L-aspartate: step 5/5.</text>
</comment>
<proteinExistence type="inferred from homology"/>
<dbReference type="InterPro" id="IPR004450">
    <property type="entry name" value="Thr_synthase-like"/>
</dbReference>
<evidence type="ECO:0000313" key="16">
    <source>
        <dbReference type="Proteomes" id="UP001046870"/>
    </source>
</evidence>
<comment type="catalytic activity">
    <reaction evidence="11">
        <text>L-serine = pyruvate + NH4(+)</text>
        <dbReference type="Rhea" id="RHEA:19169"/>
        <dbReference type="ChEBI" id="CHEBI:15361"/>
        <dbReference type="ChEBI" id="CHEBI:28938"/>
        <dbReference type="ChEBI" id="CHEBI:33384"/>
        <dbReference type="EC" id="4.3.1.17"/>
    </reaction>
</comment>
<dbReference type="OrthoDB" id="5203861at2759"/>
<dbReference type="InterPro" id="IPR001926">
    <property type="entry name" value="TrpB-like_PALP"/>
</dbReference>
<dbReference type="Pfam" id="PF24857">
    <property type="entry name" value="THR4_C"/>
    <property type="match status" value="1"/>
</dbReference>
<dbReference type="PANTHER" id="PTHR42690:SF1">
    <property type="entry name" value="THREONINE SYNTHASE-LIKE 2"/>
    <property type="match status" value="1"/>
</dbReference>
<dbReference type="Gene3D" id="3.90.1380.10">
    <property type="entry name" value="Threonine synthase, N-terminal domain"/>
    <property type="match status" value="1"/>
</dbReference>
<feature type="modified residue" description="N6-(pyridoxal phosphate)lysine" evidence="12">
    <location>
        <position position="113"/>
    </location>
</feature>
<dbReference type="GO" id="GO:0004795">
    <property type="term" value="F:threonine synthase activity"/>
    <property type="evidence" value="ECO:0007669"/>
    <property type="project" value="UniProtKB-EC"/>
</dbReference>
<evidence type="ECO:0000256" key="1">
    <source>
        <dbReference type="ARBA" id="ARBA00001933"/>
    </source>
</evidence>
<dbReference type="InterPro" id="IPR029144">
    <property type="entry name" value="Thr_synth_N"/>
</dbReference>
<dbReference type="PANTHER" id="PTHR42690">
    <property type="entry name" value="THREONINE SYNTHASE FAMILY MEMBER"/>
    <property type="match status" value="1"/>
</dbReference>
<dbReference type="Proteomes" id="UP001046870">
    <property type="component" value="Chromosome 6"/>
</dbReference>
<dbReference type="GO" id="GO:0003941">
    <property type="term" value="F:L-serine ammonia-lyase activity"/>
    <property type="evidence" value="ECO:0007669"/>
    <property type="project" value="UniProtKB-EC"/>
</dbReference>
<dbReference type="Gene3D" id="3.40.50.1100">
    <property type="match status" value="2"/>
</dbReference>
<dbReference type="EMBL" id="JAFDVH010000006">
    <property type="protein sequence ID" value="KAG7476578.1"/>
    <property type="molecule type" value="Genomic_DNA"/>
</dbReference>
<gene>
    <name evidence="15" type="ORF">MATL_G00084280</name>
</gene>
<dbReference type="GO" id="GO:0046360">
    <property type="term" value="P:2-oxobutyrate biosynthetic process"/>
    <property type="evidence" value="ECO:0007669"/>
    <property type="project" value="TreeGrafter"/>
</dbReference>
<comment type="caution">
    <text evidence="15">The sequence shown here is derived from an EMBL/GenBank/DDBJ whole genome shotgun (WGS) entry which is preliminary data.</text>
</comment>
<dbReference type="InterPro" id="IPR000634">
    <property type="entry name" value="Ser/Thr_deHydtase_PyrdxlP-BS"/>
</dbReference>
<evidence type="ECO:0000256" key="3">
    <source>
        <dbReference type="ARBA" id="ARBA00005517"/>
    </source>
</evidence>
<evidence type="ECO:0000256" key="4">
    <source>
        <dbReference type="ARBA" id="ARBA00012093"/>
    </source>
</evidence>
<dbReference type="GO" id="GO:0009071">
    <property type="term" value="P:serine family amino acid catabolic process"/>
    <property type="evidence" value="ECO:0007669"/>
    <property type="project" value="TreeGrafter"/>
</dbReference>
<evidence type="ECO:0000256" key="7">
    <source>
        <dbReference type="ARBA" id="ARBA00022605"/>
    </source>
</evidence>
<keyword evidence="7" id="KW-0028">Amino-acid biosynthesis</keyword>
<evidence type="ECO:0000256" key="6">
    <source>
        <dbReference type="ARBA" id="ARBA00021942"/>
    </source>
</evidence>
<evidence type="ECO:0000259" key="13">
    <source>
        <dbReference type="Pfam" id="PF00291"/>
    </source>
</evidence>
<keyword evidence="10" id="KW-0456">Lyase</keyword>
<dbReference type="InterPro" id="IPR051166">
    <property type="entry name" value="Threonine_Synthase"/>
</dbReference>
<evidence type="ECO:0000256" key="11">
    <source>
        <dbReference type="ARBA" id="ARBA00049406"/>
    </source>
</evidence>
<organism evidence="15 16">
    <name type="scientific">Megalops atlanticus</name>
    <name type="common">Tarpon</name>
    <name type="synonym">Clupea gigantea</name>
    <dbReference type="NCBI Taxonomy" id="7932"/>
    <lineage>
        <taxon>Eukaryota</taxon>
        <taxon>Metazoa</taxon>
        <taxon>Chordata</taxon>
        <taxon>Craniata</taxon>
        <taxon>Vertebrata</taxon>
        <taxon>Euteleostomi</taxon>
        <taxon>Actinopterygii</taxon>
        <taxon>Neopterygii</taxon>
        <taxon>Teleostei</taxon>
        <taxon>Elopiformes</taxon>
        <taxon>Megalopidae</taxon>
        <taxon>Megalops</taxon>
    </lineage>
</organism>
<evidence type="ECO:0000256" key="9">
    <source>
        <dbReference type="ARBA" id="ARBA00022898"/>
    </source>
</evidence>
<protein>
    <recommendedName>
        <fullName evidence="6">Threonine synthase-like 2</fullName>
        <ecNumber evidence="5">4.2.3.1</ecNumber>
        <ecNumber evidence="4">4.3.1.17</ecNumber>
    </recommendedName>
</protein>
<evidence type="ECO:0000256" key="8">
    <source>
        <dbReference type="ARBA" id="ARBA00022697"/>
    </source>
</evidence>
<dbReference type="FunFam" id="3.90.1380.10:FF:000003">
    <property type="entry name" value="THR4p Threonine synthase"/>
    <property type="match status" value="1"/>
</dbReference>
<feature type="domain" description="Threonine synthase N-terminal" evidence="14">
    <location>
        <begin position="2"/>
        <end position="78"/>
    </location>
</feature>